<reference evidence="2 3" key="1">
    <citation type="submission" date="2016-07" db="EMBL/GenBank/DDBJ databases">
        <title>Pervasive Adenine N6-methylation of Active Genes in Fungi.</title>
        <authorList>
            <consortium name="DOE Joint Genome Institute"/>
            <person name="Mondo S.J."/>
            <person name="Dannebaum R.O."/>
            <person name="Kuo R.C."/>
            <person name="Labutti K."/>
            <person name="Haridas S."/>
            <person name="Kuo A."/>
            <person name="Salamov A."/>
            <person name="Ahrendt S.R."/>
            <person name="Lipzen A."/>
            <person name="Sullivan W."/>
            <person name="Andreopoulos W.B."/>
            <person name="Clum A."/>
            <person name="Lindquist E."/>
            <person name="Daum C."/>
            <person name="Ramamoorthy G.K."/>
            <person name="Gryganskyi A."/>
            <person name="Culley D."/>
            <person name="Magnuson J.K."/>
            <person name="James T.Y."/>
            <person name="O'Malley M.A."/>
            <person name="Stajich J.E."/>
            <person name="Spatafora J.W."/>
            <person name="Visel A."/>
            <person name="Grigoriev I.V."/>
        </authorList>
    </citation>
    <scope>NUCLEOTIDE SEQUENCE [LARGE SCALE GENOMIC DNA]</scope>
    <source>
        <strain evidence="2 3">NRRL 2496</strain>
    </source>
</reference>
<dbReference type="Proteomes" id="UP000242180">
    <property type="component" value="Unassembled WGS sequence"/>
</dbReference>
<dbReference type="SUPFAM" id="SSF52266">
    <property type="entry name" value="SGNH hydrolase"/>
    <property type="match status" value="1"/>
</dbReference>
<dbReference type="PANTHER" id="PTHR45648">
    <property type="entry name" value="GDSL LIPASE/ACYLHYDROLASE FAMILY PROTEIN (AFU_ORTHOLOGUE AFUA_4G14700)"/>
    <property type="match status" value="1"/>
</dbReference>
<dbReference type="AlphaFoldDB" id="A0A1X2HK12"/>
<gene>
    <name evidence="2" type="ORF">BCR43DRAFT_513525</name>
</gene>
<evidence type="ECO:0000313" key="3">
    <source>
        <dbReference type="Proteomes" id="UP000242180"/>
    </source>
</evidence>
<organism evidence="2 3">
    <name type="scientific">Syncephalastrum racemosum</name>
    <name type="common">Filamentous fungus</name>
    <dbReference type="NCBI Taxonomy" id="13706"/>
    <lineage>
        <taxon>Eukaryota</taxon>
        <taxon>Fungi</taxon>
        <taxon>Fungi incertae sedis</taxon>
        <taxon>Mucoromycota</taxon>
        <taxon>Mucoromycotina</taxon>
        <taxon>Mucoromycetes</taxon>
        <taxon>Mucorales</taxon>
        <taxon>Syncephalastraceae</taxon>
        <taxon>Syncephalastrum</taxon>
    </lineage>
</organism>
<dbReference type="InterPro" id="IPR051058">
    <property type="entry name" value="GDSL_Est/Lipase"/>
</dbReference>
<dbReference type="PANTHER" id="PTHR45648:SF22">
    <property type="entry name" value="GDSL LIPASE_ACYLHYDROLASE FAMILY PROTEIN (AFU_ORTHOLOGUE AFUA_4G14700)"/>
    <property type="match status" value="1"/>
</dbReference>
<dbReference type="GO" id="GO:0016788">
    <property type="term" value="F:hydrolase activity, acting on ester bonds"/>
    <property type="evidence" value="ECO:0007669"/>
    <property type="project" value="InterPro"/>
</dbReference>
<sequence length="230" mass="25666">MTNGPTWAEYLSKLMGVDLYDYAYSGATEDNANVPRSAPDVGQQIQNYQTHSPLNPTSTLYVLWIGTNDIHDIFVDTSTDDTTKYQKMQRVVSGIRSDMINLSSVSGASQFLIMGLAPIDHLPLFGGASPADRDRLTQLILEYNAQLQALTKELGQQRTSAVFFDSYSLFQALLSSPGEYNIADTVHACKTDQSRCQSVQGRYLWWDDWHPTTLTHRVIAEDVYSILNAA</sequence>
<name>A0A1X2HK12_SYNRA</name>
<dbReference type="Pfam" id="PF00657">
    <property type="entry name" value="Lipase_GDSL"/>
    <property type="match status" value="1"/>
</dbReference>
<keyword evidence="1" id="KW-0378">Hydrolase</keyword>
<dbReference type="OMA" id="SINWVGY"/>
<dbReference type="EMBL" id="MCGN01000003">
    <property type="protein sequence ID" value="ORY99411.1"/>
    <property type="molecule type" value="Genomic_DNA"/>
</dbReference>
<dbReference type="OrthoDB" id="1600564at2759"/>
<accession>A0A1X2HK12</accession>
<dbReference type="InterPro" id="IPR001087">
    <property type="entry name" value="GDSL"/>
</dbReference>
<keyword evidence="3" id="KW-1185">Reference proteome</keyword>
<comment type="caution">
    <text evidence="2">The sequence shown here is derived from an EMBL/GenBank/DDBJ whole genome shotgun (WGS) entry which is preliminary data.</text>
</comment>
<dbReference type="InterPro" id="IPR036514">
    <property type="entry name" value="SGNH_hydro_sf"/>
</dbReference>
<evidence type="ECO:0000313" key="2">
    <source>
        <dbReference type="EMBL" id="ORY99411.1"/>
    </source>
</evidence>
<dbReference type="Gene3D" id="3.40.50.1110">
    <property type="entry name" value="SGNH hydrolase"/>
    <property type="match status" value="1"/>
</dbReference>
<dbReference type="CDD" id="cd01846">
    <property type="entry name" value="fatty_acyltransferase_like"/>
    <property type="match status" value="1"/>
</dbReference>
<proteinExistence type="predicted"/>
<protein>
    <submittedName>
        <fullName evidence="2">GDSL lipase/esterase</fullName>
    </submittedName>
</protein>
<dbReference type="InParanoid" id="A0A1X2HK12"/>
<evidence type="ECO:0000256" key="1">
    <source>
        <dbReference type="ARBA" id="ARBA00022801"/>
    </source>
</evidence>